<feature type="compositionally biased region" description="Polar residues" evidence="1">
    <location>
        <begin position="305"/>
        <end position="314"/>
    </location>
</feature>
<gene>
    <name evidence="2" type="ORF">MYCIT1_LOCUS19066</name>
</gene>
<feature type="compositionally biased region" description="Polar residues" evidence="1">
    <location>
        <begin position="154"/>
        <end position="198"/>
    </location>
</feature>
<dbReference type="AlphaFoldDB" id="A0AAD2HBA9"/>
<feature type="region of interest" description="Disordered" evidence="1">
    <location>
        <begin position="364"/>
        <end position="413"/>
    </location>
</feature>
<reference evidence="2" key="1">
    <citation type="submission" date="2023-11" db="EMBL/GenBank/DDBJ databases">
        <authorList>
            <person name="De Vega J J."/>
            <person name="De Vega J J."/>
        </authorList>
    </citation>
    <scope>NUCLEOTIDE SEQUENCE</scope>
</reference>
<evidence type="ECO:0000313" key="2">
    <source>
        <dbReference type="EMBL" id="CAK5272998.1"/>
    </source>
</evidence>
<feature type="compositionally biased region" description="Polar residues" evidence="1">
    <location>
        <begin position="548"/>
        <end position="563"/>
    </location>
</feature>
<sequence length="590" mass="61377">MASNYKRHSMPVVPRPLQLANGATPSPSPLSASASYSIPPSPLAGSPRPGVQGRPPHKRRPSSIIYNPPTPTSRHARPLARSSSVGGERDRRTPTVERAPTTLAEKHADLLHFIAQKESKCLEMRSQLSVHEAELLQLKRKWERIVSRGFISPHNPSTPSLPSSNATVATAPSSNLAPTLSTPSSANTSLTSGSDLPTSANGAAVFDGVRAGVQGVRAGMEGVGRLIAASLPAVPFSPPAPSYFGPNAASPLRPEPPALQRSTSGKMHSARSSTSTNASSSTTSRFNSSTRLSQSSASSIEEETTPSLGETSSEQCDEDAWGSFADGDGEAGWTGGADHDDDPWGDLDVAEDDGGQILMVQDTGATPVVSPNPMFGARGASGRPANGGSPGRTGPSSDRVSRQREHTSDSSAEAEAEFFAAAALAGSTTITSGPYRTSTSNQKPQKPQTLASLVDGLASTNTVAPMSAWVGNVGKKWEELTGTPGFAKNSKRASLLFSDIALALQVTSPPSSPQAFPPPSKSPSPAPSARSLLDADNDFDAPALTPTLIPSATLQPTPKTPLSTRIRKEPGGNTGAAQALKQEEDDEWGW</sequence>
<feature type="compositionally biased region" description="Low complexity" evidence="1">
    <location>
        <begin position="29"/>
        <end position="38"/>
    </location>
</feature>
<evidence type="ECO:0000256" key="1">
    <source>
        <dbReference type="SAM" id="MobiDB-lite"/>
    </source>
</evidence>
<dbReference type="EMBL" id="CAVNYO010000191">
    <property type="protein sequence ID" value="CAK5272998.1"/>
    <property type="molecule type" value="Genomic_DNA"/>
</dbReference>
<feature type="region of interest" description="Disordered" evidence="1">
    <location>
        <begin position="507"/>
        <end position="590"/>
    </location>
</feature>
<keyword evidence="3" id="KW-1185">Reference proteome</keyword>
<proteinExistence type="predicted"/>
<feature type="compositionally biased region" description="Acidic residues" evidence="1">
    <location>
        <begin position="339"/>
        <end position="350"/>
    </location>
</feature>
<feature type="region of interest" description="Disordered" evidence="1">
    <location>
        <begin position="245"/>
        <end position="350"/>
    </location>
</feature>
<name>A0AAD2HBA9_9AGAR</name>
<feature type="compositionally biased region" description="Pro residues" evidence="1">
    <location>
        <begin position="510"/>
        <end position="526"/>
    </location>
</feature>
<feature type="region of interest" description="Disordered" evidence="1">
    <location>
        <begin position="151"/>
        <end position="198"/>
    </location>
</feature>
<feature type="compositionally biased region" description="Low complexity" evidence="1">
    <location>
        <begin position="270"/>
        <end position="299"/>
    </location>
</feature>
<feature type="region of interest" description="Disordered" evidence="1">
    <location>
        <begin position="1"/>
        <end position="103"/>
    </location>
</feature>
<feature type="region of interest" description="Disordered" evidence="1">
    <location>
        <begin position="429"/>
        <end position="450"/>
    </location>
</feature>
<protein>
    <submittedName>
        <fullName evidence="2">Uncharacterized protein</fullName>
    </submittedName>
</protein>
<comment type="caution">
    <text evidence="2">The sequence shown here is derived from an EMBL/GenBank/DDBJ whole genome shotgun (WGS) entry which is preliminary data.</text>
</comment>
<evidence type="ECO:0000313" key="3">
    <source>
        <dbReference type="Proteomes" id="UP001295794"/>
    </source>
</evidence>
<organism evidence="2 3">
    <name type="scientific">Mycena citricolor</name>
    <dbReference type="NCBI Taxonomy" id="2018698"/>
    <lineage>
        <taxon>Eukaryota</taxon>
        <taxon>Fungi</taxon>
        <taxon>Dikarya</taxon>
        <taxon>Basidiomycota</taxon>
        <taxon>Agaricomycotina</taxon>
        <taxon>Agaricomycetes</taxon>
        <taxon>Agaricomycetidae</taxon>
        <taxon>Agaricales</taxon>
        <taxon>Marasmiineae</taxon>
        <taxon>Mycenaceae</taxon>
        <taxon>Mycena</taxon>
    </lineage>
</organism>
<feature type="compositionally biased region" description="Basic and acidic residues" evidence="1">
    <location>
        <begin position="399"/>
        <end position="408"/>
    </location>
</feature>
<accession>A0AAD2HBA9</accession>
<dbReference type="Proteomes" id="UP001295794">
    <property type="component" value="Unassembled WGS sequence"/>
</dbReference>